<comment type="caution">
    <text evidence="2">The sequence shown here is derived from an EMBL/GenBank/DDBJ whole genome shotgun (WGS) entry which is preliminary data.</text>
</comment>
<accession>A0A5D4KKW1</accession>
<gene>
    <name evidence="2" type="ORF">FZC79_03070</name>
</gene>
<sequence length="60" mass="6761">MKYFWTFFWTILLVEMTVYVVSSMTGAPFVLETGLILGVVASILIIVVSMIIPNDPIENH</sequence>
<evidence type="ECO:0000256" key="1">
    <source>
        <dbReference type="SAM" id="Phobius"/>
    </source>
</evidence>
<dbReference type="InterPro" id="IPR021324">
    <property type="entry name" value="DUF2929"/>
</dbReference>
<evidence type="ECO:0000313" key="2">
    <source>
        <dbReference type="EMBL" id="TYR77808.1"/>
    </source>
</evidence>
<dbReference type="Pfam" id="PF11151">
    <property type="entry name" value="DUF2929"/>
    <property type="match status" value="1"/>
</dbReference>
<keyword evidence="1" id="KW-1133">Transmembrane helix</keyword>
<reference evidence="2 3" key="1">
    <citation type="submission" date="2019-08" db="EMBL/GenBank/DDBJ databases">
        <title>Bacillus genomes from the desert of Cuatro Cienegas, Coahuila.</title>
        <authorList>
            <person name="Olmedo-Alvarez G."/>
        </authorList>
    </citation>
    <scope>NUCLEOTIDE SEQUENCE [LARGE SCALE GENOMIC DNA]</scope>
    <source>
        <strain evidence="2 3">CH40_1T</strain>
    </source>
</reference>
<dbReference type="AlphaFoldDB" id="A0A5D4KKW1"/>
<protein>
    <submittedName>
        <fullName evidence="2">DUF2929 family protein</fullName>
    </submittedName>
</protein>
<name>A0A5D4KKW1_9BACI</name>
<organism evidence="2 3">
    <name type="scientific">Rossellomorea vietnamensis</name>
    <dbReference type="NCBI Taxonomy" id="218284"/>
    <lineage>
        <taxon>Bacteria</taxon>
        <taxon>Bacillati</taxon>
        <taxon>Bacillota</taxon>
        <taxon>Bacilli</taxon>
        <taxon>Bacillales</taxon>
        <taxon>Bacillaceae</taxon>
        <taxon>Rossellomorea</taxon>
    </lineage>
</organism>
<keyword evidence="1" id="KW-0472">Membrane</keyword>
<dbReference type="Proteomes" id="UP000323317">
    <property type="component" value="Unassembled WGS sequence"/>
</dbReference>
<evidence type="ECO:0000313" key="3">
    <source>
        <dbReference type="Proteomes" id="UP000323317"/>
    </source>
</evidence>
<proteinExistence type="predicted"/>
<keyword evidence="1" id="KW-0812">Transmembrane</keyword>
<dbReference type="EMBL" id="VTEH01000001">
    <property type="protein sequence ID" value="TYR77808.1"/>
    <property type="molecule type" value="Genomic_DNA"/>
</dbReference>
<feature type="transmembrane region" description="Helical" evidence="1">
    <location>
        <begin position="33"/>
        <end position="52"/>
    </location>
</feature>